<keyword evidence="2 3" id="KW-0040">ANK repeat</keyword>
<evidence type="ECO:0000313" key="6">
    <source>
        <dbReference type="Proteomes" id="UP000001542"/>
    </source>
</evidence>
<feature type="compositionally biased region" description="Acidic residues" evidence="4">
    <location>
        <begin position="1195"/>
        <end position="1217"/>
    </location>
</feature>
<evidence type="ECO:0008006" key="7">
    <source>
        <dbReference type="Google" id="ProtNLM"/>
    </source>
</evidence>
<dbReference type="SMR" id="A2DT05"/>
<evidence type="ECO:0000256" key="1">
    <source>
        <dbReference type="ARBA" id="ARBA00022737"/>
    </source>
</evidence>
<dbReference type="AlphaFoldDB" id="A2DT05"/>
<dbReference type="VEuPathDB" id="TrichDB:TVAGG3_0649380"/>
<dbReference type="PROSITE" id="PS50297">
    <property type="entry name" value="ANK_REP_REGION"/>
    <property type="match status" value="1"/>
</dbReference>
<dbReference type="eggNOG" id="KOG4177">
    <property type="taxonomic scope" value="Eukaryota"/>
</dbReference>
<dbReference type="KEGG" id="tva:4774441"/>
<dbReference type="Gene3D" id="1.25.40.20">
    <property type="entry name" value="Ankyrin repeat-containing domain"/>
    <property type="match status" value="5"/>
</dbReference>
<dbReference type="PANTHER" id="PTHR24198:SF165">
    <property type="entry name" value="ANKYRIN REPEAT-CONTAINING PROTEIN-RELATED"/>
    <property type="match status" value="1"/>
</dbReference>
<feature type="repeat" description="ANK" evidence="3">
    <location>
        <begin position="435"/>
        <end position="469"/>
    </location>
</feature>
<dbReference type="SUPFAM" id="SSF48403">
    <property type="entry name" value="Ankyrin repeat"/>
    <property type="match status" value="3"/>
</dbReference>
<reference evidence="5" key="2">
    <citation type="journal article" date="2007" name="Science">
        <title>Draft genome sequence of the sexually transmitted pathogen Trichomonas vaginalis.</title>
        <authorList>
            <person name="Carlton J.M."/>
            <person name="Hirt R.P."/>
            <person name="Silva J.C."/>
            <person name="Delcher A.L."/>
            <person name="Schatz M."/>
            <person name="Zhao Q."/>
            <person name="Wortman J.R."/>
            <person name="Bidwell S.L."/>
            <person name="Alsmark U.C.M."/>
            <person name="Besteiro S."/>
            <person name="Sicheritz-Ponten T."/>
            <person name="Noel C.J."/>
            <person name="Dacks J.B."/>
            <person name="Foster P.G."/>
            <person name="Simillion C."/>
            <person name="Van de Peer Y."/>
            <person name="Miranda-Saavedra D."/>
            <person name="Barton G.J."/>
            <person name="Westrop G.D."/>
            <person name="Mueller S."/>
            <person name="Dessi D."/>
            <person name="Fiori P.L."/>
            <person name="Ren Q."/>
            <person name="Paulsen I."/>
            <person name="Zhang H."/>
            <person name="Bastida-Corcuera F.D."/>
            <person name="Simoes-Barbosa A."/>
            <person name="Brown M.T."/>
            <person name="Hayes R.D."/>
            <person name="Mukherjee M."/>
            <person name="Okumura C.Y."/>
            <person name="Schneider R."/>
            <person name="Smith A.J."/>
            <person name="Vanacova S."/>
            <person name="Villalvazo M."/>
            <person name="Haas B.J."/>
            <person name="Pertea M."/>
            <person name="Feldblyum T.V."/>
            <person name="Utterback T.R."/>
            <person name="Shu C.L."/>
            <person name="Osoegawa K."/>
            <person name="de Jong P.J."/>
            <person name="Hrdy I."/>
            <person name="Horvathova L."/>
            <person name="Zubacova Z."/>
            <person name="Dolezal P."/>
            <person name="Malik S.B."/>
            <person name="Logsdon J.M. Jr."/>
            <person name="Henze K."/>
            <person name="Gupta A."/>
            <person name="Wang C.C."/>
            <person name="Dunne R.L."/>
            <person name="Upcroft J.A."/>
            <person name="Upcroft P."/>
            <person name="White O."/>
            <person name="Salzberg S.L."/>
            <person name="Tang P."/>
            <person name="Chiu C.-H."/>
            <person name="Lee Y.-S."/>
            <person name="Embley T.M."/>
            <person name="Coombs G.H."/>
            <person name="Mottram J.C."/>
            <person name="Tachezy J."/>
            <person name="Fraser-Liggett C.M."/>
            <person name="Johnson P.J."/>
        </authorList>
    </citation>
    <scope>NUCLEOTIDE SEQUENCE [LARGE SCALE GENOMIC DNA]</scope>
    <source>
        <strain evidence="5">G3</strain>
    </source>
</reference>
<dbReference type="SMART" id="SM00248">
    <property type="entry name" value="ANK"/>
    <property type="match status" value="16"/>
</dbReference>
<evidence type="ECO:0000256" key="2">
    <source>
        <dbReference type="ARBA" id="ARBA00023043"/>
    </source>
</evidence>
<dbReference type="Proteomes" id="UP000001542">
    <property type="component" value="Unassembled WGS sequence"/>
</dbReference>
<sequence length="1224" mass="143861">MSNGQTIETKDIVKYIYQNKIKYVEYLLQNKQKIFNSWDTKQLNGSEIISKLLTTESINMLNLILNHINDIEITSANLKLCIERKQIAIFKTLYERIPKNQIDFEQIIQPAVYSKQNDIIQYLLNNGCPADVKIHQRRQVLLIFIEETESDLLTYSIINEEKELTDLLLSKGAKINFENDLTLNAIKKLSFNDFEKAISKMGRLSNVKIIDVMDYLDNAHIKLMIKSGANFSATKEYKKNGKNYEKSALLNAIIKENEELIEYLLQVGATVFINCERPMIAYALETHNFKIVKMIGNQYSRLNFQVRNPLIHQAISSGNIDIVKYVVSRRAPVNGRHKNNKKYSIDYVFEEGTHEIMKYLIENGLDISKSKLFSNAYHAIFCRCKINVIEALINNHLYEFGQYRSDIPKVMYLLSKSTIKKIVNRYNCINDVDEDGYTALYYSINCQNPNLDIIKYLLELGADPNQYAKTLFVAIKQMNPDLIQLLLKYNANPLIDFHGMTPIEYCISKESMKILNLFIDKVGIHNIRYDNFIKALLKNSDDFIREVFNFLINNKVDLNFNTYSALYYAADVNKYDILVFLLESFQFNTKSYQQTITKIICEQNDKYIDYNVLNQLIRHIDSLDFSDEKGQPLITIALLNKNIKLAEFLLSKGASLTKDQSKLSTFQECFYLVIQRKSIALLKAFLEYIDIVDYKALVYSIQTQSLEIIKLISTKQLIPTPENDHYMQLEYYLDEYFNKEILDELKDKIKDYICSDGESLDYSTHNNELFDYFIDNFEFDQKIIEEIIEEFVRRIKIPHIYEKLFNKLNNVNFKTSDGSPIIMFIVRCQNIEALESLLRRKDEIQFENKDIPFILFEFMNFRKEYYDRFYDADMELPLNTTDQKFDIKLDAFEYSIKIKSLKLYSFLNSYSKEKFLGLKAAIQGDFLELYQKLAPNPSEKIQLHLQIAIDSKSLQIIDYILQKINKIEYDTYILAICTKSAEIVQKLLNKQMIPEKPENSKPLLFDLVRFYNKDVFNIMIKYVNNFHEQINLGGKNYNIVQIALLAKSDKECIKFLLDKGIYYDPKFDKQDEPLKIAAQKAIGVDEAYYNEIFDLLLKYKSIDRKLGLDLFNTANINHNDELISIMLKADKNNVIKSIKKEHDDLLLRQLMALRAVQYNHYYHDYSDDPDLEDDDMIYYDHYHDRCYQRNRYYDSSDDDSSDDDSSDDDNYHDEFDDNYGRYYM</sequence>
<dbReference type="InParanoid" id="A2DT05"/>
<dbReference type="PANTHER" id="PTHR24198">
    <property type="entry name" value="ANKYRIN REPEAT AND PROTEIN KINASE DOMAIN-CONTAINING PROTEIN"/>
    <property type="match status" value="1"/>
</dbReference>
<evidence type="ECO:0000256" key="3">
    <source>
        <dbReference type="PROSITE-ProRule" id="PRU00023"/>
    </source>
</evidence>
<dbReference type="InterPro" id="IPR002110">
    <property type="entry name" value="Ankyrin_rpt"/>
</dbReference>
<gene>
    <name evidence="5" type="ORF">TVAG_004430</name>
</gene>
<accession>A2DT05</accession>
<dbReference type="STRING" id="5722.A2DT05"/>
<keyword evidence="1" id="KW-0677">Repeat</keyword>
<evidence type="ECO:0000313" key="5">
    <source>
        <dbReference type="EMBL" id="EAY16412.1"/>
    </source>
</evidence>
<dbReference type="VEuPathDB" id="TrichDB:TVAG_004430"/>
<dbReference type="OrthoDB" id="444338at2759"/>
<dbReference type="PROSITE" id="PS50088">
    <property type="entry name" value="ANK_REPEAT"/>
    <property type="match status" value="1"/>
</dbReference>
<dbReference type="EMBL" id="DS113242">
    <property type="protein sequence ID" value="EAY16412.1"/>
    <property type="molecule type" value="Genomic_DNA"/>
</dbReference>
<reference evidence="5" key="1">
    <citation type="submission" date="2006-10" db="EMBL/GenBank/DDBJ databases">
        <authorList>
            <person name="Amadeo P."/>
            <person name="Zhao Q."/>
            <person name="Wortman J."/>
            <person name="Fraser-Liggett C."/>
            <person name="Carlton J."/>
        </authorList>
    </citation>
    <scope>NUCLEOTIDE SEQUENCE</scope>
    <source>
        <strain evidence="5">G3</strain>
    </source>
</reference>
<dbReference type="RefSeq" id="XP_001328635.1">
    <property type="nucleotide sequence ID" value="XM_001328600.1"/>
</dbReference>
<evidence type="ECO:0000256" key="4">
    <source>
        <dbReference type="SAM" id="MobiDB-lite"/>
    </source>
</evidence>
<feature type="region of interest" description="Disordered" evidence="4">
    <location>
        <begin position="1193"/>
        <end position="1224"/>
    </location>
</feature>
<organism evidence="5 6">
    <name type="scientific">Trichomonas vaginalis (strain ATCC PRA-98 / G3)</name>
    <dbReference type="NCBI Taxonomy" id="412133"/>
    <lineage>
        <taxon>Eukaryota</taxon>
        <taxon>Metamonada</taxon>
        <taxon>Parabasalia</taxon>
        <taxon>Trichomonadida</taxon>
        <taxon>Trichomonadidae</taxon>
        <taxon>Trichomonas</taxon>
    </lineage>
</organism>
<proteinExistence type="predicted"/>
<name>A2DT05_TRIV3</name>
<dbReference type="Pfam" id="PF12796">
    <property type="entry name" value="Ank_2"/>
    <property type="match status" value="1"/>
</dbReference>
<keyword evidence="6" id="KW-1185">Reference proteome</keyword>
<dbReference type="InterPro" id="IPR036770">
    <property type="entry name" value="Ankyrin_rpt-contain_sf"/>
</dbReference>
<protein>
    <recommendedName>
        <fullName evidence="7">DUF3447 domain-containing protein</fullName>
    </recommendedName>
</protein>